<sequence length="112" mass="12643">MSYLSNFEEINGGYVAFSGNPKGGKITGKFDRKADEGFLVGYSIKQRREMFNNMFFFPYGLLVLKILTDDDATFEVKEPESEVHVSPSSSAKTKKHDDKTKREAKGKSHVKL</sequence>
<evidence type="ECO:0000256" key="1">
    <source>
        <dbReference type="SAM" id="MobiDB-lite"/>
    </source>
</evidence>
<protein>
    <submittedName>
        <fullName evidence="2">Uncharacterized protein</fullName>
    </submittedName>
</protein>
<proteinExistence type="predicted"/>
<evidence type="ECO:0000313" key="2">
    <source>
        <dbReference type="EMBL" id="GEU80802.1"/>
    </source>
</evidence>
<organism evidence="2">
    <name type="scientific">Tanacetum cinerariifolium</name>
    <name type="common">Dalmatian daisy</name>
    <name type="synonym">Chrysanthemum cinerariifolium</name>
    <dbReference type="NCBI Taxonomy" id="118510"/>
    <lineage>
        <taxon>Eukaryota</taxon>
        <taxon>Viridiplantae</taxon>
        <taxon>Streptophyta</taxon>
        <taxon>Embryophyta</taxon>
        <taxon>Tracheophyta</taxon>
        <taxon>Spermatophyta</taxon>
        <taxon>Magnoliopsida</taxon>
        <taxon>eudicotyledons</taxon>
        <taxon>Gunneridae</taxon>
        <taxon>Pentapetalae</taxon>
        <taxon>asterids</taxon>
        <taxon>campanulids</taxon>
        <taxon>Asterales</taxon>
        <taxon>Asteraceae</taxon>
        <taxon>Asteroideae</taxon>
        <taxon>Anthemideae</taxon>
        <taxon>Anthemidinae</taxon>
        <taxon>Tanacetum</taxon>
    </lineage>
</organism>
<dbReference type="AlphaFoldDB" id="A0A6L2N6N1"/>
<comment type="caution">
    <text evidence="2">The sequence shown here is derived from an EMBL/GenBank/DDBJ whole genome shotgun (WGS) entry which is preliminary data.</text>
</comment>
<name>A0A6L2N6N1_TANCI</name>
<reference evidence="2" key="1">
    <citation type="journal article" date="2019" name="Sci. Rep.">
        <title>Draft genome of Tanacetum cinerariifolium, the natural source of mosquito coil.</title>
        <authorList>
            <person name="Yamashiro T."/>
            <person name="Shiraishi A."/>
            <person name="Satake H."/>
            <person name="Nakayama K."/>
        </authorList>
    </citation>
    <scope>NUCLEOTIDE SEQUENCE</scope>
</reference>
<feature type="compositionally biased region" description="Basic and acidic residues" evidence="1">
    <location>
        <begin position="95"/>
        <end position="106"/>
    </location>
</feature>
<dbReference type="EMBL" id="BKCJ010008147">
    <property type="protein sequence ID" value="GEU80802.1"/>
    <property type="molecule type" value="Genomic_DNA"/>
</dbReference>
<gene>
    <name evidence="2" type="ORF">Tci_052780</name>
</gene>
<accession>A0A6L2N6N1</accession>
<feature type="region of interest" description="Disordered" evidence="1">
    <location>
        <begin position="78"/>
        <end position="112"/>
    </location>
</feature>